<sequence length="162" mass="18266">MMTIREATLNDTNGIWEIFEQVVKPGDTYAFDPDSSRDDMLKLWFAPTMSVYVAEENNKILGTYFIKPNQVGLGAHIANCGYMVHAETRGRGLGKQLCEHSLVTARERGYKGMQFNFVVSTNTTAVKLWQNLGFSIIGTIPGGFKHRQLGYVDAYIMFQEIN</sequence>
<dbReference type="PANTHER" id="PTHR43138">
    <property type="entry name" value="ACETYLTRANSFERASE, GNAT FAMILY"/>
    <property type="match status" value="1"/>
</dbReference>
<dbReference type="InterPro" id="IPR052742">
    <property type="entry name" value="Mito_N-acetyltransferase"/>
</dbReference>
<keyword evidence="3" id="KW-1185">Reference proteome</keyword>
<evidence type="ECO:0000313" key="3">
    <source>
        <dbReference type="Proteomes" id="UP001324380"/>
    </source>
</evidence>
<dbReference type="PROSITE" id="PS51186">
    <property type="entry name" value="GNAT"/>
    <property type="match status" value="1"/>
</dbReference>
<dbReference type="EMBL" id="CP139558">
    <property type="protein sequence ID" value="WPU93809.1"/>
    <property type="molecule type" value="Genomic_DNA"/>
</dbReference>
<dbReference type="EC" id="2.3.1.-" evidence="2"/>
<dbReference type="PANTHER" id="PTHR43138:SF1">
    <property type="entry name" value="N-ACETYLTRANSFERASE ACA1"/>
    <property type="match status" value="1"/>
</dbReference>
<dbReference type="InterPro" id="IPR000182">
    <property type="entry name" value="GNAT_dom"/>
</dbReference>
<evidence type="ECO:0000313" key="2">
    <source>
        <dbReference type="EMBL" id="WPU93809.1"/>
    </source>
</evidence>
<keyword evidence="2" id="KW-0808">Transferase</keyword>
<keyword evidence="2" id="KW-0012">Acyltransferase</keyword>
<proteinExistence type="predicted"/>
<evidence type="ECO:0000259" key="1">
    <source>
        <dbReference type="PROSITE" id="PS51186"/>
    </source>
</evidence>
<organism evidence="2 3">
    <name type="scientific">Mucilaginibacter sabulilitoris</name>
    <dbReference type="NCBI Taxonomy" id="1173583"/>
    <lineage>
        <taxon>Bacteria</taxon>
        <taxon>Pseudomonadati</taxon>
        <taxon>Bacteroidota</taxon>
        <taxon>Sphingobacteriia</taxon>
        <taxon>Sphingobacteriales</taxon>
        <taxon>Sphingobacteriaceae</taxon>
        <taxon>Mucilaginibacter</taxon>
    </lineage>
</organism>
<dbReference type="GO" id="GO:0016746">
    <property type="term" value="F:acyltransferase activity"/>
    <property type="evidence" value="ECO:0007669"/>
    <property type="project" value="UniProtKB-KW"/>
</dbReference>
<dbReference type="Gene3D" id="3.40.630.30">
    <property type="match status" value="1"/>
</dbReference>
<dbReference type="InterPro" id="IPR016181">
    <property type="entry name" value="Acyl_CoA_acyltransferase"/>
</dbReference>
<name>A0ABZ0TKV2_9SPHI</name>
<gene>
    <name evidence="2" type="ORF">SNE25_31305</name>
</gene>
<accession>A0ABZ0TKV2</accession>
<feature type="domain" description="N-acetyltransferase" evidence="1">
    <location>
        <begin position="2"/>
        <end position="162"/>
    </location>
</feature>
<dbReference type="CDD" id="cd04301">
    <property type="entry name" value="NAT_SF"/>
    <property type="match status" value="1"/>
</dbReference>
<dbReference type="Proteomes" id="UP001324380">
    <property type="component" value="Chromosome"/>
</dbReference>
<protein>
    <submittedName>
        <fullName evidence="2">N-acetyltransferase</fullName>
        <ecNumber evidence="2">2.3.1.-</ecNumber>
    </submittedName>
</protein>
<reference evidence="2 3" key="1">
    <citation type="submission" date="2023-11" db="EMBL/GenBank/DDBJ databases">
        <title>Analysis of the Genomes of Mucilaginibacter gossypii cycad 4 and M. sabulilitoris SNA2: microbes with the potential for plant growth promotion.</title>
        <authorList>
            <person name="Hirsch A.M."/>
            <person name="Humm E."/>
            <person name="Rubbi M."/>
            <person name="Del Vecchio G."/>
            <person name="Ha S.M."/>
            <person name="Pellegrini M."/>
            <person name="Gunsalus R.P."/>
        </authorList>
    </citation>
    <scope>NUCLEOTIDE SEQUENCE [LARGE SCALE GENOMIC DNA]</scope>
    <source>
        <strain evidence="2 3">SNA2</strain>
    </source>
</reference>
<dbReference type="SUPFAM" id="SSF55729">
    <property type="entry name" value="Acyl-CoA N-acyltransferases (Nat)"/>
    <property type="match status" value="1"/>
</dbReference>
<dbReference type="Pfam" id="PF00583">
    <property type="entry name" value="Acetyltransf_1"/>
    <property type="match status" value="1"/>
</dbReference>
<dbReference type="RefSeq" id="WP_321562939.1">
    <property type="nucleotide sequence ID" value="NZ_CP139558.1"/>
</dbReference>